<keyword evidence="5 7" id="KW-0378">Hydrolase</keyword>
<feature type="domain" description="Peptidase S8/S53" evidence="9">
    <location>
        <begin position="58"/>
        <end position="283"/>
    </location>
</feature>
<dbReference type="PROSITE" id="PS00136">
    <property type="entry name" value="SUBTILASE_ASP"/>
    <property type="match status" value="1"/>
</dbReference>
<dbReference type="InterPro" id="IPR036852">
    <property type="entry name" value="Peptidase_S8/S53_dom_sf"/>
</dbReference>
<dbReference type="InterPro" id="IPR034084">
    <property type="entry name" value="Thermitase-like_dom"/>
</dbReference>
<dbReference type="InterPro" id="IPR023828">
    <property type="entry name" value="Peptidase_S8_Ser-AS"/>
</dbReference>
<dbReference type="InterPro" id="IPR023827">
    <property type="entry name" value="Peptidase_S8_Asp-AS"/>
</dbReference>
<evidence type="ECO:0000256" key="4">
    <source>
        <dbReference type="ARBA" id="ARBA00022670"/>
    </source>
</evidence>
<feature type="active site" description="Charge relay system" evidence="7">
    <location>
        <position position="252"/>
    </location>
</feature>
<dbReference type="PROSITE" id="PS51892">
    <property type="entry name" value="SUBTILASE"/>
    <property type="match status" value="1"/>
</dbReference>
<evidence type="ECO:0000313" key="10">
    <source>
        <dbReference type="EMBL" id="QRG65875.1"/>
    </source>
</evidence>
<comment type="similarity">
    <text evidence="2 7 8">Belongs to the peptidase S8 family.</text>
</comment>
<reference evidence="10 11" key="1">
    <citation type="submission" date="2021-01" db="EMBL/GenBank/DDBJ databases">
        <title>Identification of strong promoters based on the transcriptome of Brevibacillus choshinensis.</title>
        <authorList>
            <person name="Yao D."/>
            <person name="Zhang K."/>
            <person name="Wu J."/>
        </authorList>
    </citation>
    <scope>NUCLEOTIDE SEQUENCE [LARGE SCALE GENOMIC DNA]</scope>
    <source>
        <strain evidence="10 11">HPD31-SP3</strain>
    </source>
</reference>
<feature type="active site" description="Charge relay system" evidence="7">
    <location>
        <position position="98"/>
    </location>
</feature>
<dbReference type="Gene3D" id="3.40.50.200">
    <property type="entry name" value="Peptidase S8/S53 domain"/>
    <property type="match status" value="1"/>
</dbReference>
<accession>A0ABX7FLK7</accession>
<keyword evidence="11" id="KW-1185">Reference proteome</keyword>
<dbReference type="Proteomes" id="UP000596248">
    <property type="component" value="Chromosome"/>
</dbReference>
<protein>
    <submittedName>
        <fullName evidence="10">Peptidase S8</fullName>
    </submittedName>
</protein>
<keyword evidence="6 7" id="KW-0720">Serine protease</keyword>
<evidence type="ECO:0000256" key="6">
    <source>
        <dbReference type="ARBA" id="ARBA00022825"/>
    </source>
</evidence>
<name>A0ABX7FLK7_BRECH</name>
<gene>
    <name evidence="10" type="ORF">JNE38_20120</name>
</gene>
<dbReference type="Pfam" id="PF00082">
    <property type="entry name" value="Peptidase_S8"/>
    <property type="match status" value="1"/>
</dbReference>
<dbReference type="PANTHER" id="PTHR43806:SF11">
    <property type="entry name" value="CEREVISIN-RELATED"/>
    <property type="match status" value="1"/>
</dbReference>
<dbReference type="CDD" id="cd07484">
    <property type="entry name" value="Peptidases_S8_Thermitase_like"/>
    <property type="match status" value="1"/>
</dbReference>
<dbReference type="InterPro" id="IPR022398">
    <property type="entry name" value="Peptidase_S8_His-AS"/>
</dbReference>
<sequence length="306" mass="32367">MRQIWRHYQDLDEIEFAEPNYRFKAFANSNDPYFTSYQYGPQRIQAPSAWDVTQGSASVKIAVVDTGVQLDHPELQSKVIQGYDYVNNDANPMDGNGHGTHVAGIATAVTNNAYGMAGVCPIASILPVRVLDESGSGDLLNVARGIIFAASQGAQVINLSLGSPAPASTLQTAIDYAWRKGSVIVAAAGNDGSSVPNYPANYPNVLSVASTNANDVKSGFSNFGRWVDVTAPGENILSTYPGNHYAYLSGTSMAAPHVAGVAALLASQGRTNAQIQSIIQTTSDPIPGTGTYWLNGRVNAARAVRS</sequence>
<evidence type="ECO:0000313" key="11">
    <source>
        <dbReference type="Proteomes" id="UP000596248"/>
    </source>
</evidence>
<keyword evidence="4 7" id="KW-0645">Protease</keyword>
<evidence type="ECO:0000256" key="5">
    <source>
        <dbReference type="ARBA" id="ARBA00022801"/>
    </source>
</evidence>
<evidence type="ECO:0000256" key="3">
    <source>
        <dbReference type="ARBA" id="ARBA00022525"/>
    </source>
</evidence>
<dbReference type="SUPFAM" id="SSF52743">
    <property type="entry name" value="Subtilisin-like"/>
    <property type="match status" value="1"/>
</dbReference>
<dbReference type="PRINTS" id="PR00723">
    <property type="entry name" value="SUBTILISIN"/>
</dbReference>
<dbReference type="PANTHER" id="PTHR43806">
    <property type="entry name" value="PEPTIDASE S8"/>
    <property type="match status" value="1"/>
</dbReference>
<evidence type="ECO:0000256" key="7">
    <source>
        <dbReference type="PROSITE-ProRule" id="PRU01240"/>
    </source>
</evidence>
<evidence type="ECO:0000256" key="1">
    <source>
        <dbReference type="ARBA" id="ARBA00004613"/>
    </source>
</evidence>
<organism evidence="10 11">
    <name type="scientific">Brevibacillus choshinensis</name>
    <dbReference type="NCBI Taxonomy" id="54911"/>
    <lineage>
        <taxon>Bacteria</taxon>
        <taxon>Bacillati</taxon>
        <taxon>Bacillota</taxon>
        <taxon>Bacilli</taxon>
        <taxon>Bacillales</taxon>
        <taxon>Paenibacillaceae</taxon>
        <taxon>Brevibacillus</taxon>
    </lineage>
</organism>
<evidence type="ECO:0000259" key="9">
    <source>
        <dbReference type="Pfam" id="PF00082"/>
    </source>
</evidence>
<dbReference type="PROSITE" id="PS00138">
    <property type="entry name" value="SUBTILASE_SER"/>
    <property type="match status" value="1"/>
</dbReference>
<proteinExistence type="inferred from homology"/>
<dbReference type="EMBL" id="CP069127">
    <property type="protein sequence ID" value="QRG65875.1"/>
    <property type="molecule type" value="Genomic_DNA"/>
</dbReference>
<dbReference type="PROSITE" id="PS00137">
    <property type="entry name" value="SUBTILASE_HIS"/>
    <property type="match status" value="1"/>
</dbReference>
<dbReference type="InterPro" id="IPR015500">
    <property type="entry name" value="Peptidase_S8_subtilisin-rel"/>
</dbReference>
<evidence type="ECO:0000256" key="2">
    <source>
        <dbReference type="ARBA" id="ARBA00011073"/>
    </source>
</evidence>
<keyword evidence="3" id="KW-0964">Secreted</keyword>
<dbReference type="InterPro" id="IPR000209">
    <property type="entry name" value="Peptidase_S8/S53_dom"/>
</dbReference>
<feature type="active site" description="Charge relay system" evidence="7">
    <location>
        <position position="65"/>
    </location>
</feature>
<evidence type="ECO:0000256" key="8">
    <source>
        <dbReference type="RuleBase" id="RU003355"/>
    </source>
</evidence>
<dbReference type="InterPro" id="IPR050131">
    <property type="entry name" value="Peptidase_S8_subtilisin-like"/>
</dbReference>
<comment type="subcellular location">
    <subcellularLocation>
        <location evidence="1">Secreted</location>
    </subcellularLocation>
</comment>